<accession>A0ABY2B680</accession>
<keyword evidence="3" id="KW-1185">Reference proteome</keyword>
<comment type="caution">
    <text evidence="2">The sequence shown here is derived from an EMBL/GenBank/DDBJ whole genome shotgun (WGS) entry which is preliminary data.</text>
</comment>
<protein>
    <recommendedName>
        <fullName evidence="4">Secreted protein</fullName>
    </recommendedName>
</protein>
<dbReference type="EMBL" id="SLWM01000045">
    <property type="protein sequence ID" value="TCO08558.1"/>
    <property type="molecule type" value="Genomic_DNA"/>
</dbReference>
<name>A0ABY2B680_9ACTN</name>
<organism evidence="2 3">
    <name type="scientific">Kribbella orskensis</name>
    <dbReference type="NCBI Taxonomy" id="2512216"/>
    <lineage>
        <taxon>Bacteria</taxon>
        <taxon>Bacillati</taxon>
        <taxon>Actinomycetota</taxon>
        <taxon>Actinomycetes</taxon>
        <taxon>Propionibacteriales</taxon>
        <taxon>Kribbellaceae</taxon>
        <taxon>Kribbella</taxon>
    </lineage>
</organism>
<evidence type="ECO:0000256" key="1">
    <source>
        <dbReference type="SAM" id="MobiDB-lite"/>
    </source>
</evidence>
<proteinExistence type="predicted"/>
<evidence type="ECO:0000313" key="2">
    <source>
        <dbReference type="EMBL" id="TCO08558.1"/>
    </source>
</evidence>
<evidence type="ECO:0000313" key="3">
    <source>
        <dbReference type="Proteomes" id="UP000295818"/>
    </source>
</evidence>
<reference evidence="2 3" key="1">
    <citation type="journal article" date="2015" name="Stand. Genomic Sci.">
        <title>Genomic Encyclopedia of Bacterial and Archaeal Type Strains, Phase III: the genomes of soil and plant-associated and newly described type strains.</title>
        <authorList>
            <person name="Whitman W.B."/>
            <person name="Woyke T."/>
            <person name="Klenk H.P."/>
            <person name="Zhou Y."/>
            <person name="Lilburn T.G."/>
            <person name="Beck B.J."/>
            <person name="De Vos P."/>
            <person name="Vandamme P."/>
            <person name="Eisen J.A."/>
            <person name="Garrity G."/>
            <person name="Hugenholtz P."/>
            <person name="Kyrpides N.C."/>
        </authorList>
    </citation>
    <scope>NUCLEOTIDE SEQUENCE [LARGE SCALE GENOMIC DNA]</scope>
    <source>
        <strain evidence="2 3">VKM Ac-2538</strain>
    </source>
</reference>
<sequence length="213" mass="23166">MRQLLQTKVVVPLVIVLVAVTLTVSLALRWHADPGGSQPGGARSTDVAADENGSDEAEAGDDGATKLDAWQRPTTSDPKAFAIAYARAIWTYDTSIHSFWDWRDAVSVFADPTDPPEGPRVARSLLPYPEQFEQLQLHDAKASVSDLTADVTSELKAMEKDPRAPTGWHGYLVRGAQTTVMDDRTSTAPREATVAVVCDPDCRFWSASNESPQ</sequence>
<feature type="compositionally biased region" description="Acidic residues" evidence="1">
    <location>
        <begin position="48"/>
        <end position="61"/>
    </location>
</feature>
<evidence type="ECO:0008006" key="4">
    <source>
        <dbReference type="Google" id="ProtNLM"/>
    </source>
</evidence>
<gene>
    <name evidence="2" type="ORF">EV644_14524</name>
</gene>
<dbReference type="Proteomes" id="UP000295818">
    <property type="component" value="Unassembled WGS sequence"/>
</dbReference>
<feature type="region of interest" description="Disordered" evidence="1">
    <location>
        <begin position="33"/>
        <end position="72"/>
    </location>
</feature>